<dbReference type="FunFam" id="3.30.1490.100:FF:000001">
    <property type="entry name" value="DNA repair protein REV1"/>
    <property type="match status" value="1"/>
</dbReference>
<accession>A0A0J0XHK2</accession>
<comment type="similarity">
    <text evidence="2">Belongs to the DNA polymerase type-Y family.</text>
</comment>
<keyword evidence="8" id="KW-0227">DNA damage</keyword>
<dbReference type="Pfam" id="PF14377">
    <property type="entry name" value="UBM"/>
    <property type="match status" value="2"/>
</dbReference>
<dbReference type="InterPro" id="IPR036775">
    <property type="entry name" value="DNA_pol_Y-fam_lit_finger_sf"/>
</dbReference>
<dbReference type="Gene3D" id="3.30.1490.100">
    <property type="entry name" value="DNA polymerase, Y-family, little finger domain"/>
    <property type="match status" value="1"/>
</dbReference>
<evidence type="ECO:0000256" key="8">
    <source>
        <dbReference type="ARBA" id="ARBA00022763"/>
    </source>
</evidence>
<evidence type="ECO:0000313" key="18">
    <source>
        <dbReference type="Proteomes" id="UP000053611"/>
    </source>
</evidence>
<evidence type="ECO:0000256" key="11">
    <source>
        <dbReference type="ARBA" id="ARBA00023204"/>
    </source>
</evidence>
<evidence type="ECO:0000256" key="6">
    <source>
        <dbReference type="ARBA" id="ARBA00022695"/>
    </source>
</evidence>
<feature type="region of interest" description="Disordered" evidence="14">
    <location>
        <begin position="175"/>
        <end position="209"/>
    </location>
</feature>
<reference evidence="17 18" key="1">
    <citation type="submission" date="2015-03" db="EMBL/GenBank/DDBJ databases">
        <title>Genomics and transcriptomics of the oil-accumulating basidiomycete yeast T. oleaginosus allow insights into substrate utilization and the diverse evolutionary trajectories of mating systems in fungi.</title>
        <authorList>
            <consortium name="DOE Joint Genome Institute"/>
            <person name="Kourist R."/>
            <person name="Kracht O."/>
            <person name="Bracharz F."/>
            <person name="Lipzen A."/>
            <person name="Nolan M."/>
            <person name="Ohm R."/>
            <person name="Grigoriev I."/>
            <person name="Sun S."/>
            <person name="Heitman J."/>
            <person name="Bruck T."/>
            <person name="Nowrousian M."/>
        </authorList>
    </citation>
    <scope>NUCLEOTIDE SEQUENCE [LARGE SCALE GENOMIC DNA]</scope>
    <source>
        <strain evidence="17 18">IBC0246</strain>
    </source>
</reference>
<feature type="region of interest" description="Disordered" evidence="14">
    <location>
        <begin position="696"/>
        <end position="741"/>
    </location>
</feature>
<evidence type="ECO:0000259" key="15">
    <source>
        <dbReference type="PROSITE" id="PS50172"/>
    </source>
</evidence>
<dbReference type="OrthoDB" id="427711at2759"/>
<evidence type="ECO:0000256" key="4">
    <source>
        <dbReference type="ARBA" id="ARBA00022634"/>
    </source>
</evidence>
<dbReference type="GO" id="GO:0006281">
    <property type="term" value="P:DNA repair"/>
    <property type="evidence" value="ECO:0007669"/>
    <property type="project" value="UniProtKB-KW"/>
</dbReference>
<feature type="region of interest" description="Disordered" evidence="14">
    <location>
        <begin position="878"/>
        <end position="903"/>
    </location>
</feature>
<protein>
    <recommendedName>
        <fullName evidence="3">DNA repair protein REV1</fullName>
    </recommendedName>
</protein>
<dbReference type="Gene3D" id="6.10.250.1490">
    <property type="match status" value="1"/>
</dbReference>
<dbReference type="GO" id="GO:0070987">
    <property type="term" value="P:error-free translesion synthesis"/>
    <property type="evidence" value="ECO:0007669"/>
    <property type="project" value="TreeGrafter"/>
</dbReference>
<feature type="domain" description="BRCT" evidence="15">
    <location>
        <begin position="47"/>
        <end position="138"/>
    </location>
</feature>
<dbReference type="Pfam" id="PF00817">
    <property type="entry name" value="IMS"/>
    <property type="match status" value="1"/>
</dbReference>
<dbReference type="Gene3D" id="1.20.58.1280">
    <property type="entry name" value="DNA repair protein Rev1, C-terminal domain"/>
    <property type="match status" value="1"/>
</dbReference>
<organism evidence="17 18">
    <name type="scientific">Cutaneotrichosporon oleaginosum</name>
    <dbReference type="NCBI Taxonomy" id="879819"/>
    <lineage>
        <taxon>Eukaryota</taxon>
        <taxon>Fungi</taxon>
        <taxon>Dikarya</taxon>
        <taxon>Basidiomycota</taxon>
        <taxon>Agaricomycotina</taxon>
        <taxon>Tremellomycetes</taxon>
        <taxon>Trichosporonales</taxon>
        <taxon>Trichosporonaceae</taxon>
        <taxon>Cutaneotrichosporon</taxon>
    </lineage>
</organism>
<feature type="binding site" evidence="13">
    <location>
        <position position="323"/>
    </location>
    <ligand>
        <name>Mg(2+)</name>
        <dbReference type="ChEBI" id="CHEBI:18420"/>
        <label>1</label>
    </ligand>
</feature>
<comment type="subcellular location">
    <subcellularLocation>
        <location evidence="1">Nucleus</location>
    </subcellularLocation>
</comment>
<name>A0A0J0XHK2_9TREE</name>
<dbReference type="InterPro" id="IPR036420">
    <property type="entry name" value="BRCT_dom_sf"/>
</dbReference>
<evidence type="ECO:0000259" key="16">
    <source>
        <dbReference type="PROSITE" id="PS50173"/>
    </source>
</evidence>
<keyword evidence="18" id="KW-1185">Reference proteome</keyword>
<dbReference type="SUPFAM" id="SSF100879">
    <property type="entry name" value="Lesion bypass DNA polymerase (Y-family), little finger domain"/>
    <property type="match status" value="1"/>
</dbReference>
<dbReference type="GO" id="GO:0005634">
    <property type="term" value="C:nucleus"/>
    <property type="evidence" value="ECO:0007669"/>
    <property type="project" value="UniProtKB-SubCell"/>
</dbReference>
<keyword evidence="9 13" id="KW-0460">Magnesium</keyword>
<evidence type="ECO:0000256" key="10">
    <source>
        <dbReference type="ARBA" id="ARBA00023125"/>
    </source>
</evidence>
<dbReference type="Gene3D" id="6.10.250.1630">
    <property type="match status" value="1"/>
</dbReference>
<feature type="non-terminal residue" evidence="17">
    <location>
        <position position="1002"/>
    </location>
</feature>
<dbReference type="Gene3D" id="3.40.1170.60">
    <property type="match status" value="1"/>
</dbReference>
<feature type="compositionally biased region" description="Basic and acidic residues" evidence="14">
    <location>
        <begin position="175"/>
        <end position="200"/>
    </location>
</feature>
<dbReference type="SUPFAM" id="SSF56672">
    <property type="entry name" value="DNA/RNA polymerases"/>
    <property type="match status" value="1"/>
</dbReference>
<keyword evidence="4" id="KW-0237">DNA synthesis</keyword>
<dbReference type="GO" id="GO:0046872">
    <property type="term" value="F:metal ion binding"/>
    <property type="evidence" value="ECO:0007669"/>
    <property type="project" value="UniProtKB-KW"/>
</dbReference>
<gene>
    <name evidence="17" type="ORF">CC85DRAFT_230036</name>
</gene>
<dbReference type="InterPro" id="IPR012112">
    <property type="entry name" value="REV1"/>
</dbReference>
<dbReference type="InterPro" id="IPR001126">
    <property type="entry name" value="UmuC"/>
</dbReference>
<dbReference type="Pfam" id="PF16727">
    <property type="entry name" value="REV1_C"/>
    <property type="match status" value="1"/>
</dbReference>
<comment type="cofactor">
    <cofactor evidence="13">
        <name>Mg(2+)</name>
        <dbReference type="ChEBI" id="CHEBI:18420"/>
    </cofactor>
    <text evidence="13">Binds 2 magnesium ions.</text>
</comment>
<evidence type="ECO:0000256" key="12">
    <source>
        <dbReference type="ARBA" id="ARBA00023242"/>
    </source>
</evidence>
<dbReference type="Pfam" id="PF16589">
    <property type="entry name" value="BRCT_2"/>
    <property type="match status" value="1"/>
</dbReference>
<dbReference type="InterPro" id="IPR043502">
    <property type="entry name" value="DNA/RNA_pol_sf"/>
</dbReference>
<evidence type="ECO:0000256" key="9">
    <source>
        <dbReference type="ARBA" id="ARBA00022842"/>
    </source>
</evidence>
<dbReference type="GO" id="GO:0017125">
    <property type="term" value="F:deoxycytidyl transferase activity"/>
    <property type="evidence" value="ECO:0007669"/>
    <property type="project" value="TreeGrafter"/>
</dbReference>
<dbReference type="GO" id="GO:0003684">
    <property type="term" value="F:damaged DNA binding"/>
    <property type="evidence" value="ECO:0007669"/>
    <property type="project" value="InterPro"/>
</dbReference>
<sequence length="1002" mass="108792">IDGPHAYLANDEYRPTAYGDIGDYMRKKDFKVQRQNRQLALHAAEEGIPQIFQGTSFYINGNTTPGMEVLRRMIVQRGGVVQPYLRTKGSIDYVVAPVLTLAKFKDLNKGGGKRIVREGFVTQSVEEGRVVDWRKWRLVAQEEGGLAGFMKKDTEEKTDFGELIDLADIDLTELEGKSDEVAGPDLDTKENGQSVGEERASPLPLAEESTVVEAEEPVEVVEIETTDPDPNRPGREGVWENYAVHKSNPHAARLMQTDGFREQKTAVQGTAFIDSFYQNSRLHLLSTWKAALKLLVAEARGLAEHVPRVLPPASAERVIMHVDFDAFFVSAGLATRPHLVGTPVVVCHSSRGGRDSTSEIASASYEARAMGVRNGMSLGRARQLCGDELETIPYDFETYKSHSTAFYAVLLAYADELEAVSIDEALLDITGAVTACSLAPDEAGADPDPAVTVAARVRADILEKTGCNVSVGIAHNILLARLATRRAKPPGTGIFHLTPPDVQAFLSELDVDNFPSFGYSAKRKLADAFGGTTVSALLPLSRESLRRVLGPKTGDTLYNFMRGNDDRRLEPEKARKSVSAEINYAIRFADQSEADAYMRNLALEVSKRLKAIGAKGRQVTLKIMARDPEAPVEPPKFMGHGRCETFNKTAPLPRHTDDGDLIGTECLKLLHGMRLDPVELRGIGIQVTKLEFGSEMAGTGQPTIPFKRTPKRSPGALVSNTPSPTGTAPPSPSPAAKGHLSSELDPDLLAAIPPELHADARAQLRAAKRRREPAGPDEPRKLNAAAHITKQLRPKIKTQLRAGEIAELPLYSAWGRAGAAREPRVAQQARESRESSAAVIMVDDEDDETSELRALGIDPDVFAALPEDVQAEVVAQERARRPVRAKRRNGGGGGGGGGGGRAAPVAQLASKPALFGERSTAGVAGVLAAWVASGPPAHRDVERVKGYLLKCLNGLTGFEHVTALLRSMRLVMVEEEWSDVWERLRAAVDEAVRERMGAGLRM</sequence>
<dbReference type="InterPro" id="IPR025527">
    <property type="entry name" value="HUWE1/Rev1_UBM"/>
</dbReference>
<keyword evidence="5" id="KW-0808">Transferase</keyword>
<dbReference type="Pfam" id="PF11799">
    <property type="entry name" value="IMS_C"/>
    <property type="match status" value="1"/>
</dbReference>
<dbReference type="EMBL" id="KQ087233">
    <property type="protein sequence ID" value="KLT40543.1"/>
    <property type="molecule type" value="Genomic_DNA"/>
</dbReference>
<dbReference type="PROSITE" id="PS50172">
    <property type="entry name" value="BRCT"/>
    <property type="match status" value="1"/>
</dbReference>
<dbReference type="SUPFAM" id="SSF52113">
    <property type="entry name" value="BRCT domain"/>
    <property type="match status" value="1"/>
</dbReference>
<evidence type="ECO:0000256" key="1">
    <source>
        <dbReference type="ARBA" id="ARBA00004123"/>
    </source>
</evidence>
<dbReference type="GO" id="GO:0003887">
    <property type="term" value="F:DNA-directed DNA polymerase activity"/>
    <property type="evidence" value="ECO:0007669"/>
    <property type="project" value="InterPro"/>
</dbReference>
<evidence type="ECO:0000313" key="17">
    <source>
        <dbReference type="EMBL" id="KLT40543.1"/>
    </source>
</evidence>
<dbReference type="CDD" id="cd01701">
    <property type="entry name" value="PolY_Rev1"/>
    <property type="match status" value="1"/>
</dbReference>
<feature type="non-terminal residue" evidence="17">
    <location>
        <position position="1"/>
    </location>
</feature>
<keyword evidence="12" id="KW-0539">Nucleus</keyword>
<keyword evidence="11" id="KW-0234">DNA repair</keyword>
<dbReference type="GeneID" id="28980637"/>
<keyword evidence="10" id="KW-0238">DNA-binding</keyword>
<dbReference type="PIRSF" id="PIRSF036573">
    <property type="entry name" value="REV1"/>
    <property type="match status" value="1"/>
</dbReference>
<dbReference type="InterPro" id="IPR053848">
    <property type="entry name" value="IMS_HHH_1"/>
</dbReference>
<dbReference type="Pfam" id="PF21999">
    <property type="entry name" value="IMS_HHH_1"/>
    <property type="match status" value="1"/>
</dbReference>
<dbReference type="Gene3D" id="3.30.70.270">
    <property type="match status" value="1"/>
</dbReference>
<dbReference type="Gene3D" id="1.10.150.20">
    <property type="entry name" value="5' to 3' exonuclease, C-terminal subdomain"/>
    <property type="match status" value="1"/>
</dbReference>
<evidence type="ECO:0000256" key="5">
    <source>
        <dbReference type="ARBA" id="ARBA00022679"/>
    </source>
</evidence>
<evidence type="ECO:0000256" key="2">
    <source>
        <dbReference type="ARBA" id="ARBA00010945"/>
    </source>
</evidence>
<dbReference type="InterPro" id="IPR001357">
    <property type="entry name" value="BRCT_dom"/>
</dbReference>
<dbReference type="Proteomes" id="UP000053611">
    <property type="component" value="Unassembled WGS sequence"/>
</dbReference>
<proteinExistence type="inferred from homology"/>
<dbReference type="PANTHER" id="PTHR45990">
    <property type="entry name" value="DNA REPAIR PROTEIN REV1"/>
    <property type="match status" value="1"/>
</dbReference>
<dbReference type="PANTHER" id="PTHR45990:SF1">
    <property type="entry name" value="DNA REPAIR PROTEIN REV1"/>
    <property type="match status" value="1"/>
</dbReference>
<feature type="binding site" evidence="13">
    <location>
        <position position="424"/>
    </location>
    <ligand>
        <name>Mg(2+)</name>
        <dbReference type="ChEBI" id="CHEBI:18420"/>
        <label>1</label>
    </ligand>
</feature>
<dbReference type="InterPro" id="IPR017961">
    <property type="entry name" value="DNA_pol_Y-fam_little_finger"/>
</dbReference>
<dbReference type="SMART" id="SM00292">
    <property type="entry name" value="BRCT"/>
    <property type="match status" value="1"/>
</dbReference>
<dbReference type="GO" id="GO:0042276">
    <property type="term" value="P:error-prone translesion synthesis"/>
    <property type="evidence" value="ECO:0007669"/>
    <property type="project" value="InterPro"/>
</dbReference>
<dbReference type="InterPro" id="IPR043128">
    <property type="entry name" value="Rev_trsase/Diguanyl_cyclase"/>
</dbReference>
<evidence type="ECO:0000256" key="13">
    <source>
        <dbReference type="PIRSR" id="PIRSR036573-2"/>
    </source>
</evidence>
<dbReference type="InterPro" id="IPR031991">
    <property type="entry name" value="Rev1_C"/>
</dbReference>
<dbReference type="AlphaFoldDB" id="A0A0J0XHK2"/>
<keyword evidence="6" id="KW-0548">Nucleotidyltransferase</keyword>
<evidence type="ECO:0000256" key="14">
    <source>
        <dbReference type="SAM" id="MobiDB-lite"/>
    </source>
</evidence>
<dbReference type="PROSITE" id="PS50173">
    <property type="entry name" value="UMUC"/>
    <property type="match status" value="1"/>
</dbReference>
<keyword evidence="7 13" id="KW-0479">Metal-binding</keyword>
<evidence type="ECO:0000256" key="3">
    <source>
        <dbReference type="ARBA" id="ARBA00020399"/>
    </source>
</evidence>
<dbReference type="Gene3D" id="3.40.50.10190">
    <property type="entry name" value="BRCT domain"/>
    <property type="match status" value="1"/>
</dbReference>
<feature type="binding site" evidence="13">
    <location>
        <position position="423"/>
    </location>
    <ligand>
        <name>Mg(2+)</name>
        <dbReference type="ChEBI" id="CHEBI:18420"/>
        <label>1</label>
    </ligand>
</feature>
<evidence type="ECO:0000256" key="7">
    <source>
        <dbReference type="ARBA" id="ARBA00022723"/>
    </source>
</evidence>
<feature type="compositionally biased region" description="Gly residues" evidence="14">
    <location>
        <begin position="890"/>
        <end position="901"/>
    </location>
</feature>
<feature type="domain" description="UmuC" evidence="16">
    <location>
        <begin position="319"/>
        <end position="518"/>
    </location>
</feature>
<dbReference type="InterPro" id="IPR038401">
    <property type="entry name" value="Rev1_C_sf"/>
</dbReference>
<dbReference type="STRING" id="879819.A0A0J0XHK2"/>